<feature type="transmembrane region" description="Helical" evidence="2">
    <location>
        <begin position="323"/>
        <end position="350"/>
    </location>
</feature>
<proteinExistence type="predicted"/>
<organism evidence="3 4">
    <name type="scientific">Emericella nidulans (strain FGSC A4 / ATCC 38163 / CBS 112.46 / NRRL 194 / M139)</name>
    <name type="common">Aspergillus nidulans</name>
    <dbReference type="NCBI Taxonomy" id="227321"/>
    <lineage>
        <taxon>Eukaryota</taxon>
        <taxon>Fungi</taxon>
        <taxon>Dikarya</taxon>
        <taxon>Ascomycota</taxon>
        <taxon>Pezizomycotina</taxon>
        <taxon>Eurotiomycetes</taxon>
        <taxon>Eurotiomycetidae</taxon>
        <taxon>Eurotiales</taxon>
        <taxon>Aspergillaceae</taxon>
        <taxon>Aspergillus</taxon>
        <taxon>Aspergillus subgen. Nidulantes</taxon>
    </lineage>
</organism>
<dbReference type="KEGG" id="ani:ANIA_04264"/>
<feature type="compositionally biased region" description="Polar residues" evidence="1">
    <location>
        <begin position="411"/>
        <end position="430"/>
    </location>
</feature>
<accession>C8V412</accession>
<feature type="compositionally biased region" description="Polar residues" evidence="1">
    <location>
        <begin position="393"/>
        <end position="402"/>
    </location>
</feature>
<reference evidence="4" key="2">
    <citation type="journal article" date="2009" name="Fungal Genet. Biol.">
        <title>The 2008 update of the Aspergillus nidulans genome annotation: a community effort.</title>
        <authorList>
            <person name="Wortman J.R."/>
            <person name="Gilsenan J.M."/>
            <person name="Joardar V."/>
            <person name="Deegan J."/>
            <person name="Clutterbuck J."/>
            <person name="Andersen M.R."/>
            <person name="Archer D."/>
            <person name="Bencina M."/>
            <person name="Braus G."/>
            <person name="Coutinho P."/>
            <person name="von Dohren H."/>
            <person name="Doonan J."/>
            <person name="Driessen A.J."/>
            <person name="Durek P."/>
            <person name="Espeso E."/>
            <person name="Fekete E."/>
            <person name="Flipphi M."/>
            <person name="Estrada C.G."/>
            <person name="Geysens S."/>
            <person name="Goldman G."/>
            <person name="de Groot P.W."/>
            <person name="Hansen K."/>
            <person name="Harris S.D."/>
            <person name="Heinekamp T."/>
            <person name="Helmstaedt K."/>
            <person name="Henrissat B."/>
            <person name="Hofmann G."/>
            <person name="Homan T."/>
            <person name="Horio T."/>
            <person name="Horiuchi H."/>
            <person name="James S."/>
            <person name="Jones M."/>
            <person name="Karaffa L."/>
            <person name="Karanyi Z."/>
            <person name="Kato M."/>
            <person name="Keller N."/>
            <person name="Kelly D.E."/>
            <person name="Kiel J.A."/>
            <person name="Kim J.M."/>
            <person name="van der Klei I.J."/>
            <person name="Klis F.M."/>
            <person name="Kovalchuk A."/>
            <person name="Krasevec N."/>
            <person name="Kubicek C.P."/>
            <person name="Liu B."/>
            <person name="Maccabe A."/>
            <person name="Meyer V."/>
            <person name="Mirabito P."/>
            <person name="Miskei M."/>
            <person name="Mos M."/>
            <person name="Mullins J."/>
            <person name="Nelson D.R."/>
            <person name="Nielsen J."/>
            <person name="Oakley B.R."/>
            <person name="Osmani S.A."/>
            <person name="Pakula T."/>
            <person name="Paszewski A."/>
            <person name="Paulsen I."/>
            <person name="Pilsyk S."/>
            <person name="Pocsi I."/>
            <person name="Punt P.J."/>
            <person name="Ram A.F."/>
            <person name="Ren Q."/>
            <person name="Robellet X."/>
            <person name="Robson G."/>
            <person name="Seiboth B."/>
            <person name="van Solingen P."/>
            <person name="Specht T."/>
            <person name="Sun J."/>
            <person name="Taheri-Talesh N."/>
            <person name="Takeshita N."/>
            <person name="Ussery D."/>
            <person name="vanKuyk P.A."/>
            <person name="Visser H."/>
            <person name="van de Vondervoort P.J."/>
            <person name="de Vries R.P."/>
            <person name="Walton J."/>
            <person name="Xiang X."/>
            <person name="Xiong Y."/>
            <person name="Zeng A.P."/>
            <person name="Brandt B.W."/>
            <person name="Cornell M.J."/>
            <person name="van den Hondel C.A."/>
            <person name="Visser J."/>
            <person name="Oliver S.G."/>
            <person name="Turner G."/>
        </authorList>
    </citation>
    <scope>GENOME REANNOTATION</scope>
    <source>
        <strain evidence="4">FGSC A4 / ATCC 38163 / CBS 112.46 / NRRL 194 / M139</strain>
    </source>
</reference>
<feature type="transmembrane region" description="Helical" evidence="2">
    <location>
        <begin position="256"/>
        <end position="281"/>
    </location>
</feature>
<dbReference type="EMBL" id="BN001302">
    <property type="protein sequence ID" value="CBF74362.1"/>
    <property type="molecule type" value="Genomic_DNA"/>
</dbReference>
<accession>Q5B5B6</accession>
<dbReference type="RefSeq" id="XP_661868.1">
    <property type="nucleotide sequence ID" value="XM_656776.2"/>
</dbReference>
<evidence type="ECO:0000313" key="3">
    <source>
        <dbReference type="EMBL" id="CBF74362.1"/>
    </source>
</evidence>
<evidence type="ECO:0000256" key="2">
    <source>
        <dbReference type="SAM" id="Phobius"/>
    </source>
</evidence>
<gene>
    <name evidence="3" type="ORF">ANIA_04264</name>
</gene>
<dbReference type="InParanoid" id="Q5B5B6"/>
<evidence type="ECO:0000313" key="4">
    <source>
        <dbReference type="Proteomes" id="UP000000560"/>
    </source>
</evidence>
<sequence>MSVSSDSQNDSPQTYEPTFPREFVSSENRRSMASSPQPATVGAQDSSSESMAAPLKSPRSARFAEATAINSPSAAESSRSPFADPPNQSQNAPDVSDVGFGYVNAQDPTQHVPHHAAPASPLKSALRVPGTPARTLNPLSPTFREEFNLEKQEKQAEKANAKDLAIKVRVRVAKIFLRFVSFGCSLIVLTIIATTLTIFHATKNLPPRSGTTPWAVGTNPWPQYLLLATASLSLLSCLVVFWTWKKRGYKRAEKVAVYYSIFSVGFFGFTLILWVVVSAIYQNSKSNGNNKDLWGWSCVTGNLRSTAYASDIDYPLLCRLQDWGLVCAVIEIVIEVLVILIYAVVFYRFWSKRKLAKSMDRRDKARSDLYLAQLRLQSAPNTPGFPLSPKSPWVSTTMQDPYSSAEKGEATPTQFATPASPTRPQPTFQLQPPPIRVQHATPKSEQEEFPASAPTPSPPQEHMGAAPGERTYEAVPIPVAYASPMSPSFPQGAR</sequence>
<keyword evidence="2" id="KW-0472">Membrane</keyword>
<dbReference type="OrthoDB" id="5420724at2759"/>
<reference evidence="4" key="1">
    <citation type="journal article" date="2005" name="Nature">
        <title>Sequencing of Aspergillus nidulans and comparative analysis with A. fumigatus and A. oryzae.</title>
        <authorList>
            <person name="Galagan J.E."/>
            <person name="Calvo S.E."/>
            <person name="Cuomo C."/>
            <person name="Ma L.J."/>
            <person name="Wortman J.R."/>
            <person name="Batzoglou S."/>
            <person name="Lee S.I."/>
            <person name="Basturkmen M."/>
            <person name="Spevak C.C."/>
            <person name="Clutterbuck J."/>
            <person name="Kapitonov V."/>
            <person name="Jurka J."/>
            <person name="Scazzocchio C."/>
            <person name="Farman M."/>
            <person name="Butler J."/>
            <person name="Purcell S."/>
            <person name="Harris S."/>
            <person name="Braus G.H."/>
            <person name="Draht O."/>
            <person name="Busch S."/>
            <person name="D'Enfert C."/>
            <person name="Bouchier C."/>
            <person name="Goldman G.H."/>
            <person name="Bell-Pedersen D."/>
            <person name="Griffiths-Jones S."/>
            <person name="Doonan J.H."/>
            <person name="Yu J."/>
            <person name="Vienken K."/>
            <person name="Pain A."/>
            <person name="Freitag M."/>
            <person name="Selker E.U."/>
            <person name="Archer D.B."/>
            <person name="Penalva M.A."/>
            <person name="Oakley B.R."/>
            <person name="Momany M."/>
            <person name="Tanaka T."/>
            <person name="Kumagai T."/>
            <person name="Asai K."/>
            <person name="Machida M."/>
            <person name="Nierman W.C."/>
            <person name="Denning D.W."/>
            <person name="Caddick M."/>
            <person name="Hynes M."/>
            <person name="Paoletti M."/>
            <person name="Fischer R."/>
            <person name="Miller B."/>
            <person name="Dyer P."/>
            <person name="Sachs M.S."/>
            <person name="Osmani S.A."/>
            <person name="Birren B.W."/>
        </authorList>
    </citation>
    <scope>NUCLEOTIDE SEQUENCE [LARGE SCALE GENOMIC DNA]</scope>
    <source>
        <strain evidence="4">FGSC A4 / ATCC 38163 / CBS 112.46 / NRRL 194 / M139</strain>
    </source>
</reference>
<dbReference type="eggNOG" id="ENOG502RFD2">
    <property type="taxonomic scope" value="Eukaryota"/>
</dbReference>
<dbReference type="VEuPathDB" id="FungiDB:AN4264"/>
<keyword evidence="4" id="KW-1185">Reference proteome</keyword>
<feature type="transmembrane region" description="Helical" evidence="2">
    <location>
        <begin position="175"/>
        <end position="201"/>
    </location>
</feature>
<dbReference type="OMA" id="WGLVCAI"/>
<evidence type="ECO:0008006" key="5">
    <source>
        <dbReference type="Google" id="ProtNLM"/>
    </source>
</evidence>
<dbReference type="PANTHER" id="PTHR42069">
    <property type="entry name" value="HYPHAL ANASTAMOSIS-8 PROTEIN"/>
    <property type="match status" value="1"/>
</dbReference>
<feature type="region of interest" description="Disordered" evidence="1">
    <location>
        <begin position="1"/>
        <end position="141"/>
    </location>
</feature>
<feature type="compositionally biased region" description="Polar residues" evidence="1">
    <location>
        <begin position="1"/>
        <end position="16"/>
    </location>
</feature>
<name>Q5B5B6_EMENI</name>
<evidence type="ECO:0000256" key="1">
    <source>
        <dbReference type="SAM" id="MobiDB-lite"/>
    </source>
</evidence>
<dbReference type="GeneID" id="2873686"/>
<feature type="compositionally biased region" description="Polar residues" evidence="1">
    <location>
        <begin position="31"/>
        <end position="50"/>
    </location>
</feature>
<dbReference type="PANTHER" id="PTHR42069:SF1">
    <property type="entry name" value="MARVEL DOMAIN-CONTAINING PROTEIN"/>
    <property type="match status" value="1"/>
</dbReference>
<dbReference type="HOGENOM" id="CLU_044229_0_0_1"/>
<keyword evidence="2" id="KW-0812">Transmembrane</keyword>
<dbReference type="Proteomes" id="UP000000560">
    <property type="component" value="Chromosome II"/>
</dbReference>
<feature type="transmembrane region" description="Helical" evidence="2">
    <location>
        <begin position="221"/>
        <end position="244"/>
    </location>
</feature>
<dbReference type="STRING" id="227321.Q5B5B6"/>
<keyword evidence="2" id="KW-1133">Transmembrane helix</keyword>
<feature type="compositionally biased region" description="Polar residues" evidence="1">
    <location>
        <begin position="68"/>
        <end position="93"/>
    </location>
</feature>
<feature type="region of interest" description="Disordered" evidence="1">
    <location>
        <begin position="381"/>
        <end position="471"/>
    </location>
</feature>
<dbReference type="AlphaFoldDB" id="Q5B5B6"/>
<protein>
    <recommendedName>
        <fullName evidence="5">MARVEL domain-containing protein</fullName>
    </recommendedName>
</protein>